<dbReference type="InterPro" id="IPR001611">
    <property type="entry name" value="Leu-rich_rpt"/>
</dbReference>
<accession>A0A7S1I4I6</accession>
<reference evidence="3" key="1">
    <citation type="submission" date="2021-01" db="EMBL/GenBank/DDBJ databases">
        <authorList>
            <person name="Corre E."/>
            <person name="Pelletier E."/>
            <person name="Niang G."/>
            <person name="Scheremetjew M."/>
            <person name="Finn R."/>
            <person name="Kale V."/>
            <person name="Holt S."/>
            <person name="Cochrane G."/>
            <person name="Meng A."/>
            <person name="Brown T."/>
            <person name="Cohen L."/>
        </authorList>
    </citation>
    <scope>NUCLEOTIDE SEQUENCE</scope>
    <source>
        <strain evidence="3">NIES-381</strain>
    </source>
</reference>
<feature type="region of interest" description="Disordered" evidence="2">
    <location>
        <begin position="1041"/>
        <end position="1069"/>
    </location>
</feature>
<evidence type="ECO:0000313" key="3">
    <source>
        <dbReference type="EMBL" id="CAD9000772.1"/>
    </source>
</evidence>
<gene>
    <name evidence="3" type="ORF">EGYM00392_LOCUS11846</name>
</gene>
<dbReference type="SUPFAM" id="SSF52047">
    <property type="entry name" value="RNI-like"/>
    <property type="match status" value="2"/>
</dbReference>
<name>A0A7S1I4I6_9EUGL</name>
<evidence type="ECO:0000256" key="1">
    <source>
        <dbReference type="ARBA" id="ARBA00022737"/>
    </source>
</evidence>
<feature type="region of interest" description="Disordered" evidence="2">
    <location>
        <begin position="332"/>
        <end position="361"/>
    </location>
</feature>
<dbReference type="EMBL" id="HBGA01032979">
    <property type="protein sequence ID" value="CAD9000772.1"/>
    <property type="molecule type" value="Transcribed_RNA"/>
</dbReference>
<feature type="region of interest" description="Disordered" evidence="2">
    <location>
        <begin position="375"/>
        <end position="415"/>
    </location>
</feature>
<dbReference type="SMART" id="SM00368">
    <property type="entry name" value="LRR_RI"/>
    <property type="match status" value="6"/>
</dbReference>
<sequence>MGFLEEISALGLGPRQEADLFKKKRQRMYQLLDEQAVAGSSLGSQEDFLGSPYRPSTAGIMKAKYERMGDQPARRAATAPAAPGLDLGGFSPAIRPGPHLLTSAGLSPGMRSLVPATPTRGDTPPAISFLPAAQSSPNTTQGSISRRAAVEANASLRKSIQDRLDGCYGYDSFYVKRVHMKKGKVQTLTVELDHEGLDPLIISATYMSPPDEDVKVEIECNEMTLTWRLKYWMLVTQESWIGTVDENRVRVQYDGWEDACAFSGNSHLPIFMVRECFEMSNSIYTLEDFHQMVMLCIMDLNLPAGKHQHGWLLLETLYLYGERQCKELSIKIGSHGGTGSTRRSNRSSSRSNKGRSGMFGGKSLFPAFDLNSDPIFRNSNSNPHPGPERAATPDTLRSSTPCLDQDRSASIGDLDASWNPSTALSSILTSPAADGAPTGAVLPVVPPLGQLPPNVNELGGVNVEETMTKSALDDMLRPNSYRRSFAIHQILRFNGQDGEISLTPKEADLDGLVDAIMYNVSIKTLRLRCIANFLPVDKCLKTLWSAFPMNNSIECLDISYQGLSKVGMEWLAKGLALAKTLTSLDLTGNRLGDAGSEFDGAHYLAEVVKNSIFLHRVKASGNNIGPKGGEKIAGALATNRSITDMDLSDNPLGDDCGEKLAKGLMLRNKTLQHIRLKGTGIGERTMEAFGMLLSGTGSQLLELDLRDNPKARPEALAMDLERNTSLTDLKLDGGGSSIHQVMWALQKNAGLRSLALCNVVLDSNATYNLECALQSNTTLQEIDYHLERGMEPSNPTYLNRMVAAMELNQSLTKLNMRGQQIGPMLPTLYQSMLKCPIVSLDLSCCALHETPGTVAVLRDIIRTNNRLTYLDISRNRFGDALVDFAPALLANNTLIHLDLSHTKMHDSTIRHLAVELRANYKLKFLGIEGNDEPLHPMTRHEIKNVIGRNASTLWCKHGSLKWHRRNQEHEQARSLQELVCADCQQVMATRTIVDKDGTRKSRFKKRIEEMQTNEAVRAMRVTFHTQDEILALPPPVEEIHEDLPEDGMVDGPNTAVHLAHPSTPDPKLD</sequence>
<proteinExistence type="predicted"/>
<protein>
    <submittedName>
        <fullName evidence="3">Uncharacterized protein</fullName>
    </submittedName>
</protein>
<dbReference type="AlphaFoldDB" id="A0A7S1I4I6"/>
<evidence type="ECO:0000256" key="2">
    <source>
        <dbReference type="SAM" id="MobiDB-lite"/>
    </source>
</evidence>
<keyword evidence="1" id="KW-0677">Repeat</keyword>
<dbReference type="InterPro" id="IPR052201">
    <property type="entry name" value="LRR-containing_regulator"/>
</dbReference>
<dbReference type="PANTHER" id="PTHR24111:SF0">
    <property type="entry name" value="LEUCINE-RICH REPEAT-CONTAINING PROTEIN"/>
    <property type="match status" value="1"/>
</dbReference>
<organism evidence="3">
    <name type="scientific">Eutreptiella gymnastica</name>
    <dbReference type="NCBI Taxonomy" id="73025"/>
    <lineage>
        <taxon>Eukaryota</taxon>
        <taxon>Discoba</taxon>
        <taxon>Euglenozoa</taxon>
        <taxon>Euglenida</taxon>
        <taxon>Spirocuta</taxon>
        <taxon>Euglenophyceae</taxon>
        <taxon>Eutreptiales</taxon>
        <taxon>Eutreptiaceae</taxon>
        <taxon>Eutreptiella</taxon>
    </lineage>
</organism>
<dbReference type="PANTHER" id="PTHR24111">
    <property type="entry name" value="LEUCINE-RICH REPEAT-CONTAINING PROTEIN 34"/>
    <property type="match status" value="1"/>
</dbReference>
<dbReference type="InterPro" id="IPR032675">
    <property type="entry name" value="LRR_dom_sf"/>
</dbReference>
<dbReference type="Pfam" id="PF13516">
    <property type="entry name" value="LRR_6"/>
    <property type="match status" value="3"/>
</dbReference>
<dbReference type="Gene3D" id="3.80.10.10">
    <property type="entry name" value="Ribonuclease Inhibitor"/>
    <property type="match status" value="3"/>
</dbReference>
<feature type="compositionally biased region" description="Low complexity" evidence="2">
    <location>
        <begin position="340"/>
        <end position="356"/>
    </location>
</feature>